<evidence type="ECO:0000259" key="1">
    <source>
        <dbReference type="Pfam" id="PF01368"/>
    </source>
</evidence>
<dbReference type="PANTHER" id="PTHR47618">
    <property type="entry name" value="BIFUNCTIONAL OLIGORIBONUCLEASE AND PAP PHOSPHATASE NRNA"/>
    <property type="match status" value="1"/>
</dbReference>
<dbReference type="PANTHER" id="PTHR47618:SF1">
    <property type="entry name" value="BIFUNCTIONAL OLIGORIBONUCLEASE AND PAP PHOSPHATASE NRNA"/>
    <property type="match status" value="1"/>
</dbReference>
<dbReference type="EMBL" id="VXOY01000015">
    <property type="protein sequence ID" value="MYE38259.1"/>
    <property type="molecule type" value="Genomic_DNA"/>
</dbReference>
<dbReference type="Pfam" id="PF01368">
    <property type="entry name" value="DHH"/>
    <property type="match status" value="1"/>
</dbReference>
<dbReference type="AlphaFoldDB" id="A0A845D9X6"/>
<dbReference type="Gene3D" id="3.90.1640.10">
    <property type="entry name" value="inorganic pyrophosphatase (n-terminal core)"/>
    <property type="match status" value="1"/>
</dbReference>
<organism evidence="3 4">
    <name type="scientific">Candidatus Spechtbacteria bacterium SB0662_bin_43</name>
    <dbReference type="NCBI Taxonomy" id="2604897"/>
    <lineage>
        <taxon>Bacteria</taxon>
        <taxon>Candidatus Spechtiibacteriota</taxon>
    </lineage>
</organism>
<gene>
    <name evidence="3" type="ORF">F4X82_01925</name>
</gene>
<evidence type="ECO:0000313" key="4">
    <source>
        <dbReference type="Proteomes" id="UP000449092"/>
    </source>
</evidence>
<protein>
    <submittedName>
        <fullName evidence="3">Bifunctional oligoribonuclease/PAP phosphatase NrnA</fullName>
    </submittedName>
</protein>
<proteinExistence type="predicted"/>
<accession>A0A845D9X6</accession>
<dbReference type="Proteomes" id="UP000449092">
    <property type="component" value="Unassembled WGS sequence"/>
</dbReference>
<dbReference type="Gene3D" id="3.10.310.30">
    <property type="match status" value="1"/>
</dbReference>
<feature type="domain" description="DDH" evidence="1">
    <location>
        <begin position="23"/>
        <end position="161"/>
    </location>
</feature>
<dbReference type="InterPro" id="IPR051319">
    <property type="entry name" value="Oligoribo/pAp-PDE_c-di-AMP_PDE"/>
</dbReference>
<evidence type="ECO:0000313" key="3">
    <source>
        <dbReference type="EMBL" id="MYE38259.1"/>
    </source>
</evidence>
<reference evidence="3 4" key="1">
    <citation type="submission" date="2019-09" db="EMBL/GenBank/DDBJ databases">
        <title>Characterisation of the sponge microbiome using genome-centric metagenomics.</title>
        <authorList>
            <person name="Engelberts J.P."/>
            <person name="Robbins S.J."/>
            <person name="De Goeij J.M."/>
            <person name="Aranda M."/>
            <person name="Bell S.C."/>
            <person name="Webster N.S."/>
        </authorList>
    </citation>
    <scope>NUCLEOTIDE SEQUENCE [LARGE SCALE GENOMIC DNA]</scope>
    <source>
        <strain evidence="3">SB0662_bin_43</strain>
    </source>
</reference>
<dbReference type="InterPro" id="IPR001667">
    <property type="entry name" value="DDH_dom"/>
</dbReference>
<feature type="domain" description="DHHA1" evidence="2">
    <location>
        <begin position="237"/>
        <end position="324"/>
    </location>
</feature>
<name>A0A845D9X6_9BACT</name>
<dbReference type="SUPFAM" id="SSF64182">
    <property type="entry name" value="DHH phosphoesterases"/>
    <property type="match status" value="1"/>
</dbReference>
<dbReference type="Pfam" id="PF02272">
    <property type="entry name" value="DHHA1"/>
    <property type="match status" value="1"/>
</dbReference>
<dbReference type="InterPro" id="IPR038763">
    <property type="entry name" value="DHH_sf"/>
</dbReference>
<comment type="caution">
    <text evidence="3">The sequence shown here is derived from an EMBL/GenBank/DDBJ whole genome shotgun (WGS) entry which is preliminary data.</text>
</comment>
<sequence length="329" mass="36760">MITNEFREKCWKALAIIQESQHIVLAGHRNPDGDAIGSTLGFYNALYENEGKEALVYSGDSVPTSFDFLAGYSLFAHTIDWYPDCFIGFDYGDFERLNVPDDVLYGARIVSFDHHPQRRQYGDVCIIETQVASTTELLYYFMKEVGWHISARVAQCLLTGIITDTGAFAHNSFESTFHATGDLMQCGASISHIQQRIMDKQSQQRILNLWGSLLAKAHRDDEYNFLALFISFSEFQSYDIELDQLAGIVSVLNRSADVDFAILVVEYDKGIVKGSLRGEETKGVVVSRIAQQLGGGGHPYAAGFSLQMPFESARARILEAIQQCQNAAY</sequence>
<dbReference type="InterPro" id="IPR003156">
    <property type="entry name" value="DHHA1_dom"/>
</dbReference>
<evidence type="ECO:0000259" key="2">
    <source>
        <dbReference type="Pfam" id="PF02272"/>
    </source>
</evidence>
<dbReference type="GO" id="GO:0003676">
    <property type="term" value="F:nucleic acid binding"/>
    <property type="evidence" value="ECO:0007669"/>
    <property type="project" value="InterPro"/>
</dbReference>